<feature type="compositionally biased region" description="Pro residues" evidence="1">
    <location>
        <begin position="12"/>
        <end position="22"/>
    </location>
</feature>
<reference evidence="2" key="1">
    <citation type="submission" date="2020-07" db="EMBL/GenBank/DDBJ databases">
        <title>Multicomponent nature underlies the extraordinary mechanical properties of spider dragline silk.</title>
        <authorList>
            <person name="Kono N."/>
            <person name="Nakamura H."/>
            <person name="Mori M."/>
            <person name="Yoshida Y."/>
            <person name="Ohtoshi R."/>
            <person name="Malay A.D."/>
            <person name="Moran D.A.P."/>
            <person name="Tomita M."/>
            <person name="Numata K."/>
            <person name="Arakawa K."/>
        </authorList>
    </citation>
    <scope>NUCLEOTIDE SEQUENCE</scope>
</reference>
<name>A0A8X6HGY8_TRICU</name>
<keyword evidence="3" id="KW-1185">Reference proteome</keyword>
<feature type="region of interest" description="Disordered" evidence="1">
    <location>
        <begin position="1"/>
        <end position="66"/>
    </location>
</feature>
<protein>
    <submittedName>
        <fullName evidence="2">Uncharacterized protein</fullName>
    </submittedName>
</protein>
<comment type="caution">
    <text evidence="2">The sequence shown here is derived from an EMBL/GenBank/DDBJ whole genome shotgun (WGS) entry which is preliminary data.</text>
</comment>
<dbReference type="Proteomes" id="UP000887116">
    <property type="component" value="Unassembled WGS sequence"/>
</dbReference>
<evidence type="ECO:0000313" key="2">
    <source>
        <dbReference type="EMBL" id="GFQ86424.1"/>
    </source>
</evidence>
<organism evidence="2 3">
    <name type="scientific">Trichonephila clavata</name>
    <name type="common">Joro spider</name>
    <name type="synonym">Nephila clavata</name>
    <dbReference type="NCBI Taxonomy" id="2740835"/>
    <lineage>
        <taxon>Eukaryota</taxon>
        <taxon>Metazoa</taxon>
        <taxon>Ecdysozoa</taxon>
        <taxon>Arthropoda</taxon>
        <taxon>Chelicerata</taxon>
        <taxon>Arachnida</taxon>
        <taxon>Araneae</taxon>
        <taxon>Araneomorphae</taxon>
        <taxon>Entelegynae</taxon>
        <taxon>Araneoidea</taxon>
        <taxon>Nephilidae</taxon>
        <taxon>Trichonephila</taxon>
    </lineage>
</organism>
<gene>
    <name evidence="2" type="ORF">TNCT_416511</name>
</gene>
<evidence type="ECO:0000313" key="3">
    <source>
        <dbReference type="Proteomes" id="UP000887116"/>
    </source>
</evidence>
<dbReference type="EMBL" id="BMAO01013114">
    <property type="protein sequence ID" value="GFQ86424.1"/>
    <property type="molecule type" value="Genomic_DNA"/>
</dbReference>
<dbReference type="AlphaFoldDB" id="A0A8X6HGY8"/>
<feature type="compositionally biased region" description="Low complexity" evidence="1">
    <location>
        <begin position="23"/>
        <end position="34"/>
    </location>
</feature>
<sequence length="115" mass="12434">MLNKLRKNSSPPEKPNSTPPKPTSIAPKPLSTTTPKPPPQAYSKALTDSLPKNNPPPSQASSNAVGINTLQMFQDPDVNEMLQTLRTFLQISKSGKTKGQKFLEIAALLDLDLLA</sequence>
<proteinExistence type="predicted"/>
<evidence type="ECO:0000256" key="1">
    <source>
        <dbReference type="SAM" id="MobiDB-lite"/>
    </source>
</evidence>
<accession>A0A8X6HGY8</accession>